<proteinExistence type="predicted"/>
<dbReference type="SUPFAM" id="SSF52047">
    <property type="entry name" value="RNI-like"/>
    <property type="match status" value="1"/>
</dbReference>
<accession>A0AAD7MBM6</accession>
<gene>
    <name evidence="1" type="ORF">B0H17DRAFT_970277</name>
</gene>
<dbReference type="EMBL" id="JARKIE010000002">
    <property type="protein sequence ID" value="KAJ7709471.1"/>
    <property type="molecule type" value="Genomic_DNA"/>
</dbReference>
<reference evidence="1" key="1">
    <citation type="submission" date="2023-03" db="EMBL/GenBank/DDBJ databases">
        <title>Massive genome expansion in bonnet fungi (Mycena s.s.) driven by repeated elements and novel gene families across ecological guilds.</title>
        <authorList>
            <consortium name="Lawrence Berkeley National Laboratory"/>
            <person name="Harder C.B."/>
            <person name="Miyauchi S."/>
            <person name="Viragh M."/>
            <person name="Kuo A."/>
            <person name="Thoen E."/>
            <person name="Andreopoulos B."/>
            <person name="Lu D."/>
            <person name="Skrede I."/>
            <person name="Drula E."/>
            <person name="Henrissat B."/>
            <person name="Morin E."/>
            <person name="Kohler A."/>
            <person name="Barry K."/>
            <person name="LaButti K."/>
            <person name="Morin E."/>
            <person name="Salamov A."/>
            <person name="Lipzen A."/>
            <person name="Mereny Z."/>
            <person name="Hegedus B."/>
            <person name="Baldrian P."/>
            <person name="Stursova M."/>
            <person name="Weitz H."/>
            <person name="Taylor A."/>
            <person name="Grigoriev I.V."/>
            <person name="Nagy L.G."/>
            <person name="Martin F."/>
            <person name="Kauserud H."/>
        </authorList>
    </citation>
    <scope>NUCLEOTIDE SEQUENCE</scope>
    <source>
        <strain evidence="1">CBHHK067</strain>
    </source>
</reference>
<feature type="non-terminal residue" evidence="1">
    <location>
        <position position="474"/>
    </location>
</feature>
<evidence type="ECO:0000313" key="2">
    <source>
        <dbReference type="Proteomes" id="UP001221757"/>
    </source>
</evidence>
<protein>
    <recommendedName>
        <fullName evidence="3">F-box domain-containing protein</fullName>
    </recommendedName>
</protein>
<comment type="caution">
    <text evidence="1">The sequence shown here is derived from an EMBL/GenBank/DDBJ whole genome shotgun (WGS) entry which is preliminary data.</text>
</comment>
<dbReference type="Gene3D" id="3.80.10.10">
    <property type="entry name" value="Ribonuclease Inhibitor"/>
    <property type="match status" value="1"/>
</dbReference>
<name>A0AAD7MBM6_MYCRO</name>
<sequence length="474" mass="54493">MANHRDSNDLRNIVAETTAQIVHYQSLIEKLLAQRERTQLQLDALVYPVLKIPPEITSEVFYQCLPAPHHWNSADPGKAPMLLSHVCRAWREIALSTPALWAEVEFGLVRGRRRAHVLETWLSRAGSIPLSIRLNIWDLKQGDTASDVFETFARHSYKIQSLNLGIRWRRLQDMEKARYRWSFPLLQVLDLHGDRFQDEPSLEIFSDCPLLREVSLSAFPASSISLPWQQLTKFTGRLCTVANCLEILCLIPNLRECTFTNCAQDEESPDLPVLSHSNLQSLTIEDEGEFINGLVMLKFLSLPALQTFVLQFSGWIDMQEFDGIFSSFLSRCSPPLGKFSFRPSHQFTDFDTARLFHMPKLFDLQIWNPSSHFISNFTDSFMNADTNFLPQLQHLTFRSCRATMLKLSHGLSARWHARDQAEFARLETVRLEFWSDMDFTEDALLPFQKLLADGMDICINERNIGRDSITVVGK</sequence>
<evidence type="ECO:0000313" key="1">
    <source>
        <dbReference type="EMBL" id="KAJ7709471.1"/>
    </source>
</evidence>
<keyword evidence="2" id="KW-1185">Reference proteome</keyword>
<dbReference type="InterPro" id="IPR032675">
    <property type="entry name" value="LRR_dom_sf"/>
</dbReference>
<organism evidence="1 2">
    <name type="scientific">Mycena rosella</name>
    <name type="common">Pink bonnet</name>
    <name type="synonym">Agaricus rosellus</name>
    <dbReference type="NCBI Taxonomy" id="1033263"/>
    <lineage>
        <taxon>Eukaryota</taxon>
        <taxon>Fungi</taxon>
        <taxon>Dikarya</taxon>
        <taxon>Basidiomycota</taxon>
        <taxon>Agaricomycotina</taxon>
        <taxon>Agaricomycetes</taxon>
        <taxon>Agaricomycetidae</taxon>
        <taxon>Agaricales</taxon>
        <taxon>Marasmiineae</taxon>
        <taxon>Mycenaceae</taxon>
        <taxon>Mycena</taxon>
    </lineage>
</organism>
<dbReference type="AlphaFoldDB" id="A0AAD7MBM6"/>
<evidence type="ECO:0008006" key="3">
    <source>
        <dbReference type="Google" id="ProtNLM"/>
    </source>
</evidence>
<dbReference type="Gene3D" id="1.20.1280.50">
    <property type="match status" value="1"/>
</dbReference>
<dbReference type="Proteomes" id="UP001221757">
    <property type="component" value="Unassembled WGS sequence"/>
</dbReference>